<dbReference type="Pfam" id="PF19570">
    <property type="entry name" value="DUF6088"/>
    <property type="match status" value="1"/>
</dbReference>
<gene>
    <name evidence="1" type="ORF">DMB65_12250</name>
</gene>
<dbReference type="Proteomes" id="UP000247903">
    <property type="component" value="Unassembled WGS sequence"/>
</dbReference>
<accession>A0A2V4BNF0</accession>
<dbReference type="OrthoDB" id="9798200at2"/>
<dbReference type="EMBL" id="QJHK01000010">
    <property type="protein sequence ID" value="PXY40381.1"/>
    <property type="molecule type" value="Genomic_DNA"/>
</dbReference>
<evidence type="ECO:0008006" key="3">
    <source>
        <dbReference type="Google" id="ProtNLM"/>
    </source>
</evidence>
<evidence type="ECO:0000313" key="1">
    <source>
        <dbReference type="EMBL" id="PXY40381.1"/>
    </source>
</evidence>
<sequence length="205" mass="23094">MTESTEYKVIERIKKAKRGSVFFTDDFLRFGSAKTISKSLERLTEKKEIMRVSRGIYTRPEINKTLGITITPSIENIAKAIARRDRARIIPTGAYSLNILGLSTQIPMNAVYLTDGVARKIAIGKRSLHLKKTATKNLASIGEISGLVIQGLKALGKDQLNEDEILKVIEILKKEKIERLRHDIKLAPEWIRTIMKAALPENQQL</sequence>
<reference evidence="1 2" key="1">
    <citation type="submission" date="2018-05" db="EMBL/GenBank/DDBJ databases">
        <title>Flavobacterium sp. strain IMCC34759, incomplete genome.</title>
        <authorList>
            <person name="Joung Y."/>
            <person name="Cho J."/>
        </authorList>
    </citation>
    <scope>NUCLEOTIDE SEQUENCE [LARGE SCALE GENOMIC DNA]</scope>
    <source>
        <strain evidence="1 2">IMCC34759</strain>
    </source>
</reference>
<keyword evidence="2" id="KW-1185">Reference proteome</keyword>
<name>A0A2V4BNF0_9FLAO</name>
<evidence type="ECO:0000313" key="2">
    <source>
        <dbReference type="Proteomes" id="UP000247903"/>
    </source>
</evidence>
<dbReference type="AlphaFoldDB" id="A0A2V4BNF0"/>
<organism evidence="1 2">
    <name type="scientific">Flavobacterium cheongpyeongense</name>
    <dbReference type="NCBI Taxonomy" id="2212651"/>
    <lineage>
        <taxon>Bacteria</taxon>
        <taxon>Pseudomonadati</taxon>
        <taxon>Bacteroidota</taxon>
        <taxon>Flavobacteriia</taxon>
        <taxon>Flavobacteriales</taxon>
        <taxon>Flavobacteriaceae</taxon>
        <taxon>Flavobacterium</taxon>
    </lineage>
</organism>
<dbReference type="InterPro" id="IPR045738">
    <property type="entry name" value="DUF6088"/>
</dbReference>
<proteinExistence type="predicted"/>
<protein>
    <recommendedName>
        <fullName evidence="3">Type IV toxin-antitoxin system AbiEi family antitoxin domain-containing protein</fullName>
    </recommendedName>
</protein>
<comment type="caution">
    <text evidence="1">The sequence shown here is derived from an EMBL/GenBank/DDBJ whole genome shotgun (WGS) entry which is preliminary data.</text>
</comment>
<dbReference type="RefSeq" id="WP_110306937.1">
    <property type="nucleotide sequence ID" value="NZ_QJHK01000010.1"/>
</dbReference>